<dbReference type="PANTHER" id="PTHR43540:SF1">
    <property type="entry name" value="ISOCHORISMATASE HYDROLASE"/>
    <property type="match status" value="1"/>
</dbReference>
<dbReference type="InterPro" id="IPR050272">
    <property type="entry name" value="Isochorismatase-like_hydrls"/>
</dbReference>
<organism evidence="3 4">
    <name type="scientific">Morganella morganii</name>
    <name type="common">Proteus morganii</name>
    <dbReference type="NCBI Taxonomy" id="582"/>
    <lineage>
        <taxon>Bacteria</taxon>
        <taxon>Pseudomonadati</taxon>
        <taxon>Pseudomonadota</taxon>
        <taxon>Gammaproteobacteria</taxon>
        <taxon>Enterobacterales</taxon>
        <taxon>Morganellaceae</taxon>
        <taxon>Morganella</taxon>
    </lineage>
</organism>
<comment type="caution">
    <text evidence="3">The sequence shown here is derived from an EMBL/GenBank/DDBJ whole genome shotgun (WGS) entry which is preliminary data.</text>
</comment>
<keyword evidence="1 3" id="KW-0378">Hydrolase</keyword>
<dbReference type="AlphaFoldDB" id="A0A2C5TI61"/>
<dbReference type="Gene3D" id="3.40.50.850">
    <property type="entry name" value="Isochorismatase-like"/>
    <property type="match status" value="1"/>
</dbReference>
<evidence type="ECO:0000313" key="3">
    <source>
        <dbReference type="EMBL" id="MBE8611209.1"/>
    </source>
</evidence>
<evidence type="ECO:0000259" key="2">
    <source>
        <dbReference type="Pfam" id="PF00857"/>
    </source>
</evidence>
<evidence type="ECO:0000313" key="4">
    <source>
        <dbReference type="Proteomes" id="UP000650477"/>
    </source>
</evidence>
<gene>
    <name evidence="3" type="ORF">CYG68_02045</name>
</gene>
<dbReference type="CDD" id="cd00431">
    <property type="entry name" value="cysteine_hydrolases"/>
    <property type="match status" value="1"/>
</dbReference>
<dbReference type="SUPFAM" id="SSF52499">
    <property type="entry name" value="Isochorismatase-like hydrolases"/>
    <property type="match status" value="1"/>
</dbReference>
<dbReference type="InterPro" id="IPR036380">
    <property type="entry name" value="Isochorismatase-like_sf"/>
</dbReference>
<dbReference type="Pfam" id="PF00857">
    <property type="entry name" value="Isochorismatase"/>
    <property type="match status" value="1"/>
</dbReference>
<dbReference type="InterPro" id="IPR000868">
    <property type="entry name" value="Isochorismatase-like_dom"/>
</dbReference>
<sequence length="190" mass="20556">MKQALIIIDLINDITGKHGLSNACHDQTAARNLIAATRETARQARQRDIPVVWVRVGFADDWHDIPAGSPMFQRAKEIGALKLSGSGCDWADGTDVQKEDVCFVKKGVSAFAGNDLLIWLRKAGIEHLVLAGVSTVMAIQSTARYAHDSGFYVSVAEDLCAAPTAELHQISLEMLRPMAAITTSAAWLAQ</sequence>
<dbReference type="PANTHER" id="PTHR43540">
    <property type="entry name" value="PEROXYUREIDOACRYLATE/UREIDOACRYLATE AMIDOHYDROLASE-RELATED"/>
    <property type="match status" value="1"/>
</dbReference>
<dbReference type="EMBL" id="PKLF01000002">
    <property type="protein sequence ID" value="MBE8611209.1"/>
    <property type="molecule type" value="Genomic_DNA"/>
</dbReference>
<accession>A0A2C5TI61</accession>
<evidence type="ECO:0000256" key="1">
    <source>
        <dbReference type="ARBA" id="ARBA00022801"/>
    </source>
</evidence>
<dbReference type="GeneID" id="93360724"/>
<dbReference type="Proteomes" id="UP000650477">
    <property type="component" value="Unassembled WGS sequence"/>
</dbReference>
<feature type="domain" description="Isochorismatase-like" evidence="2">
    <location>
        <begin position="4"/>
        <end position="185"/>
    </location>
</feature>
<dbReference type="GO" id="GO:0016787">
    <property type="term" value="F:hydrolase activity"/>
    <property type="evidence" value="ECO:0007669"/>
    <property type="project" value="UniProtKB-KW"/>
</dbReference>
<dbReference type="RefSeq" id="WP_004237412.1">
    <property type="nucleotide sequence ID" value="NZ_ABGYJJ040000001.1"/>
</dbReference>
<proteinExistence type="predicted"/>
<name>A0A2C5TI61_MORMO</name>
<protein>
    <submittedName>
        <fullName evidence="3">Cysteine hydrolase</fullName>
    </submittedName>
</protein>
<reference evidence="3" key="1">
    <citation type="submission" date="2017-12" db="EMBL/GenBank/DDBJ databases">
        <title>Genome sequencing and analysis.</title>
        <authorList>
            <person name="Huang Y.-T."/>
        </authorList>
    </citation>
    <scope>NUCLEOTIDE SEQUENCE</scope>
    <source>
        <strain evidence="3">VGH116</strain>
    </source>
</reference>